<evidence type="ECO:0008006" key="3">
    <source>
        <dbReference type="Google" id="ProtNLM"/>
    </source>
</evidence>
<proteinExistence type="predicted"/>
<dbReference type="EMBL" id="CP003415">
    <property type="protein sequence ID" value="AFI91582.1"/>
    <property type="molecule type" value="Genomic_DNA"/>
</dbReference>
<dbReference type="AlphaFoldDB" id="A0A0H3I8N5"/>
<reference evidence="1 2" key="1">
    <citation type="journal article" date="2012" name="J. Bacteriol.">
        <title>Genome sequence of Pectobacterium sp. strain SCC3193.</title>
        <authorList>
            <person name="Koskinen J.P."/>
            <person name="Laine P."/>
            <person name="Niemi O."/>
            <person name="Nykyri J."/>
            <person name="Harjunpaa H."/>
            <person name="Auvinen P."/>
            <person name="Paulin L."/>
            <person name="Pirhonen M."/>
            <person name="Palva T."/>
            <person name="Holm L."/>
        </authorList>
    </citation>
    <scope>NUCLEOTIDE SEQUENCE [LARGE SCALE GENOMIC DNA]</scope>
    <source>
        <strain evidence="1 2">SCC3193</strain>
    </source>
</reference>
<evidence type="ECO:0000313" key="1">
    <source>
        <dbReference type="EMBL" id="AFI91582.1"/>
    </source>
</evidence>
<dbReference type="HOGENOM" id="CLU_130327_0_0_6"/>
<sequence>MKGVYRDSSSMLSERFKLYGRWENATHGNWLSISDMETLWADTIQDELIDSIKFQAECLRDDWSNNAFGLFKENRLSLFAGSDIGNEAMFLLWIDDEDEPEIWVYDANGESRYKNFNEYLVAYLNDDVSASALSWRI</sequence>
<dbReference type="KEGG" id="pec:W5S_3512"/>
<dbReference type="Proteomes" id="UP000008044">
    <property type="component" value="Chromosome"/>
</dbReference>
<protein>
    <recommendedName>
        <fullName evidence="3">SMI1/KNR4 family protein</fullName>
    </recommendedName>
</protein>
<dbReference type="PATRIC" id="fig|1166016.3.peg.3572"/>
<gene>
    <name evidence="1" type="ordered locus">W5S_3512</name>
</gene>
<dbReference type="eggNOG" id="ENOG5032RD7">
    <property type="taxonomic scope" value="Bacteria"/>
</dbReference>
<dbReference type="STRING" id="1905730.W5S_3512"/>
<name>A0A0H3I8N5_PECPM</name>
<accession>A0A0H3I8N5</accession>
<organism evidence="1 2">
    <name type="scientific">Pectobacterium parmentieri</name>
    <dbReference type="NCBI Taxonomy" id="1905730"/>
    <lineage>
        <taxon>Bacteria</taxon>
        <taxon>Pseudomonadati</taxon>
        <taxon>Pseudomonadota</taxon>
        <taxon>Gammaproteobacteria</taxon>
        <taxon>Enterobacterales</taxon>
        <taxon>Pectobacteriaceae</taxon>
        <taxon>Pectobacterium</taxon>
    </lineage>
</organism>
<evidence type="ECO:0000313" key="2">
    <source>
        <dbReference type="Proteomes" id="UP000008044"/>
    </source>
</evidence>